<dbReference type="Proteomes" id="UP000002012">
    <property type="component" value="Chromosome"/>
</dbReference>
<feature type="transmembrane region" description="Helical" evidence="1">
    <location>
        <begin position="49"/>
        <end position="66"/>
    </location>
</feature>
<dbReference type="PaxDb" id="522772-Dacet_2585"/>
<dbReference type="InParanoid" id="D4H4Y7"/>
<dbReference type="AlphaFoldDB" id="D4H4Y7"/>
<evidence type="ECO:0000313" key="2">
    <source>
        <dbReference type="EMBL" id="ADD69343.1"/>
    </source>
</evidence>
<keyword evidence="1" id="KW-0472">Membrane</keyword>
<keyword evidence="3" id="KW-1185">Reference proteome</keyword>
<protein>
    <submittedName>
        <fullName evidence="2">Uncharacterized protein</fullName>
    </submittedName>
</protein>
<organism evidence="2 3">
    <name type="scientific">Denitrovibrio acetiphilus (strain DSM 12809 / NBRC 114555 / N2460)</name>
    <dbReference type="NCBI Taxonomy" id="522772"/>
    <lineage>
        <taxon>Bacteria</taxon>
        <taxon>Pseudomonadati</taxon>
        <taxon>Deferribacterota</taxon>
        <taxon>Deferribacteres</taxon>
        <taxon>Deferribacterales</taxon>
        <taxon>Geovibrionaceae</taxon>
        <taxon>Denitrovibrio</taxon>
    </lineage>
</organism>
<reference evidence="2 3" key="1">
    <citation type="journal article" date="2010" name="Stand. Genomic Sci.">
        <title>Complete genome sequence of Denitrovibrio acetiphilus type strain (N2460).</title>
        <authorList>
            <person name="Kiss H."/>
            <person name="Lang E."/>
            <person name="Lapidus A."/>
            <person name="Copeland A."/>
            <person name="Nolan M."/>
            <person name="Glavina Del Rio T."/>
            <person name="Chen F."/>
            <person name="Lucas S."/>
            <person name="Tice H."/>
            <person name="Cheng J.F."/>
            <person name="Han C."/>
            <person name="Goodwin L."/>
            <person name="Pitluck S."/>
            <person name="Liolios K."/>
            <person name="Pati A."/>
            <person name="Ivanova N."/>
            <person name="Mavromatis K."/>
            <person name="Chen A."/>
            <person name="Palaniappan K."/>
            <person name="Land M."/>
            <person name="Hauser L."/>
            <person name="Chang Y.J."/>
            <person name="Jeffries C.D."/>
            <person name="Detter J.C."/>
            <person name="Brettin T."/>
            <person name="Spring S."/>
            <person name="Rohde M."/>
            <person name="Goker M."/>
            <person name="Woyke T."/>
            <person name="Bristow J."/>
            <person name="Eisen J.A."/>
            <person name="Markowitz V."/>
            <person name="Hugenholtz P."/>
            <person name="Kyrpides N.C."/>
            <person name="Klenk H.P."/>
        </authorList>
    </citation>
    <scope>NUCLEOTIDE SEQUENCE [LARGE SCALE GENOMIC DNA]</scope>
    <source>
        <strain evidence="3">DSM 12809 / NBRC 114555 / N2460</strain>
    </source>
</reference>
<dbReference type="EMBL" id="CP001968">
    <property type="protein sequence ID" value="ADD69343.1"/>
    <property type="molecule type" value="Genomic_DNA"/>
</dbReference>
<dbReference type="RefSeq" id="WP_013011840.1">
    <property type="nucleotide sequence ID" value="NC_013943.1"/>
</dbReference>
<gene>
    <name evidence="2" type="ordered locus">Dacet_2585</name>
</gene>
<evidence type="ECO:0000313" key="3">
    <source>
        <dbReference type="Proteomes" id="UP000002012"/>
    </source>
</evidence>
<sequence>MSYRTTVQCQACSSFVVPKLDTYNGQPVATLCPICGNIIEDFSPAWAKYIPHFIGFMLAAAFIFCVKETYF</sequence>
<proteinExistence type="predicted"/>
<evidence type="ECO:0000256" key="1">
    <source>
        <dbReference type="SAM" id="Phobius"/>
    </source>
</evidence>
<accession>D4H4Y7</accession>
<name>D4H4Y7_DENA2</name>
<dbReference type="HOGENOM" id="CLU_2733388_0_0_0"/>
<keyword evidence="1" id="KW-0812">Transmembrane</keyword>
<dbReference type="OrthoDB" id="5568695at2"/>
<dbReference type="STRING" id="522772.Dacet_2585"/>
<keyword evidence="1" id="KW-1133">Transmembrane helix</keyword>
<dbReference type="KEGG" id="dap:Dacet_2585"/>